<comment type="caution">
    <text evidence="3">The sequence shown here is derived from an EMBL/GenBank/DDBJ whole genome shotgun (WGS) entry which is preliminary data.</text>
</comment>
<feature type="coiled-coil region" evidence="1">
    <location>
        <begin position="194"/>
        <end position="221"/>
    </location>
</feature>
<evidence type="ECO:0000313" key="4">
    <source>
        <dbReference type="Proteomes" id="UP000596742"/>
    </source>
</evidence>
<dbReference type="Proteomes" id="UP000596742">
    <property type="component" value="Unassembled WGS sequence"/>
</dbReference>
<dbReference type="Pfam" id="PF18738">
    <property type="entry name" value="HEPN_DZIP3"/>
    <property type="match status" value="1"/>
</dbReference>
<accession>A0A8B6HNL8</accession>
<evidence type="ECO:0000259" key="2">
    <source>
        <dbReference type="Pfam" id="PF18738"/>
    </source>
</evidence>
<keyword evidence="1" id="KW-0175">Coiled coil</keyword>
<feature type="domain" description="DZIP3-like HEPN" evidence="2">
    <location>
        <begin position="41"/>
        <end position="193"/>
    </location>
</feature>
<name>A0A8B6HNL8_MYTGA</name>
<evidence type="ECO:0000313" key="3">
    <source>
        <dbReference type="EMBL" id="VDI82073.1"/>
    </source>
</evidence>
<dbReference type="EMBL" id="UYJE01010322">
    <property type="protein sequence ID" value="VDI82073.1"/>
    <property type="molecule type" value="Genomic_DNA"/>
</dbReference>
<keyword evidence="4" id="KW-1185">Reference proteome</keyword>
<gene>
    <name evidence="3" type="ORF">MGAL_10B075870</name>
</gene>
<protein>
    <recommendedName>
        <fullName evidence="2">DZIP3-like HEPN domain-containing protein</fullName>
    </recommendedName>
</protein>
<sequence length="240" mass="27080">MASISQLTDGERNFTKFVLLNFKVSPDIARRYFDGMFPPTQLAQMVNSRMQAIISLQKSKRINAAQMEILRGVPGTMWPPYLSSMPVGTKVTSSKDFDLSLMICLLRNIGGLLTPSNGWDHLPHPNDMLPGAHLATLKWYRNQLAHTTVTSMDENEFTDKWVGVEKALTSLNNGQRPHEVTDILDLDLDGEIAKTVANAELKQIKKEYLDCEKEKEQIESDFSFYREGNLPKNIAGLCNF</sequence>
<reference evidence="3" key="1">
    <citation type="submission" date="2018-11" db="EMBL/GenBank/DDBJ databases">
        <authorList>
            <person name="Alioto T."/>
            <person name="Alioto T."/>
        </authorList>
    </citation>
    <scope>NUCLEOTIDE SEQUENCE</scope>
</reference>
<dbReference type="AlphaFoldDB" id="A0A8B6HNL8"/>
<evidence type="ECO:0000256" key="1">
    <source>
        <dbReference type="SAM" id="Coils"/>
    </source>
</evidence>
<dbReference type="InterPro" id="IPR041249">
    <property type="entry name" value="HEPN_DZIP3"/>
</dbReference>
<organism evidence="3 4">
    <name type="scientific">Mytilus galloprovincialis</name>
    <name type="common">Mediterranean mussel</name>
    <dbReference type="NCBI Taxonomy" id="29158"/>
    <lineage>
        <taxon>Eukaryota</taxon>
        <taxon>Metazoa</taxon>
        <taxon>Spiralia</taxon>
        <taxon>Lophotrochozoa</taxon>
        <taxon>Mollusca</taxon>
        <taxon>Bivalvia</taxon>
        <taxon>Autobranchia</taxon>
        <taxon>Pteriomorphia</taxon>
        <taxon>Mytilida</taxon>
        <taxon>Mytiloidea</taxon>
        <taxon>Mytilidae</taxon>
        <taxon>Mytilinae</taxon>
        <taxon>Mytilus</taxon>
    </lineage>
</organism>
<dbReference type="OrthoDB" id="6122878at2759"/>
<proteinExistence type="predicted"/>